<comment type="caution">
    <text evidence="3">The sequence shown here is derived from an EMBL/GenBank/DDBJ whole genome shotgun (WGS) entry which is preliminary data.</text>
</comment>
<proteinExistence type="predicted"/>
<evidence type="ECO:0000259" key="2">
    <source>
        <dbReference type="Pfam" id="PF04982"/>
    </source>
</evidence>
<evidence type="ECO:0000313" key="3">
    <source>
        <dbReference type="EMBL" id="PPK74032.1"/>
    </source>
</evidence>
<keyword evidence="1" id="KW-0472">Membrane</keyword>
<feature type="transmembrane region" description="Helical" evidence="1">
    <location>
        <begin position="20"/>
        <end position="41"/>
    </location>
</feature>
<reference evidence="3 4" key="1">
    <citation type="submission" date="2018-02" db="EMBL/GenBank/DDBJ databases">
        <title>Subsurface microbial communities from deep shales in Ohio and West Virginia, USA.</title>
        <authorList>
            <person name="Wrighton K."/>
        </authorList>
    </citation>
    <scope>NUCLEOTIDE SEQUENCE [LARGE SCALE GENOMIC DNA]</scope>
    <source>
        <strain evidence="3 4">OWC-DMM</strain>
    </source>
</reference>
<organism evidence="3 4">
    <name type="scientific">Methylobacter tundripaludum</name>
    <dbReference type="NCBI Taxonomy" id="173365"/>
    <lineage>
        <taxon>Bacteria</taxon>
        <taxon>Pseudomonadati</taxon>
        <taxon>Pseudomonadota</taxon>
        <taxon>Gammaproteobacteria</taxon>
        <taxon>Methylococcales</taxon>
        <taxon>Methylococcaceae</taxon>
        <taxon>Methylobacter</taxon>
    </lineage>
</organism>
<dbReference type="PANTHER" id="PTHR33741:SF5">
    <property type="entry name" value="TRANSMEMBRANE PROTEIN DDB_G0269096-RELATED"/>
    <property type="match status" value="1"/>
</dbReference>
<evidence type="ECO:0000313" key="4">
    <source>
        <dbReference type="Proteomes" id="UP000240010"/>
    </source>
</evidence>
<feature type="transmembrane region" description="Helical" evidence="1">
    <location>
        <begin position="47"/>
        <end position="67"/>
    </location>
</feature>
<feature type="transmembrane region" description="Helical" evidence="1">
    <location>
        <begin position="74"/>
        <end position="90"/>
    </location>
</feature>
<gene>
    <name evidence="3" type="ORF">B0F87_11283</name>
</gene>
<dbReference type="EMBL" id="PTIZ01000012">
    <property type="protein sequence ID" value="PPK74032.1"/>
    <property type="molecule type" value="Genomic_DNA"/>
</dbReference>
<dbReference type="PANTHER" id="PTHR33741">
    <property type="entry name" value="TRANSMEMBRANE PROTEIN DDB_G0269096-RELATED"/>
    <property type="match status" value="1"/>
</dbReference>
<feature type="transmembrane region" description="Helical" evidence="1">
    <location>
        <begin position="134"/>
        <end position="156"/>
    </location>
</feature>
<dbReference type="AlphaFoldDB" id="A0A2S6H958"/>
<evidence type="ECO:0000256" key="1">
    <source>
        <dbReference type="SAM" id="Phobius"/>
    </source>
</evidence>
<accession>A0A2S6H958</accession>
<sequence>MSLRNIIRNGGKALPPRPSLSSIALAWLGSSLAIAAIAALSQLSGQPWILGSFGASCVLLFGFPDAVFSQPRNLIVGHVLCSLIGLGFLKFLGPDWWSMALAVGTALAAMLVTRTVHPPAGSNPVIIFLTRPDWLFLLFPTLVGVIVLLFLAHLIYKITRAIHQPTANS</sequence>
<dbReference type="Proteomes" id="UP000240010">
    <property type="component" value="Unassembled WGS sequence"/>
</dbReference>
<dbReference type="InterPro" id="IPR058581">
    <property type="entry name" value="TM_HPP"/>
</dbReference>
<keyword evidence="1" id="KW-1133">Transmembrane helix</keyword>
<feature type="domain" description="HPP transmembrane region" evidence="2">
    <location>
        <begin position="15"/>
        <end position="160"/>
    </location>
</feature>
<protein>
    <submittedName>
        <fullName evidence="3">HPP family protein</fullName>
    </submittedName>
</protein>
<dbReference type="Pfam" id="PF04982">
    <property type="entry name" value="TM_HPP"/>
    <property type="match status" value="1"/>
</dbReference>
<dbReference type="RefSeq" id="WP_104430138.1">
    <property type="nucleotide sequence ID" value="NZ_PTIZ01000012.1"/>
</dbReference>
<dbReference type="InterPro" id="IPR007065">
    <property type="entry name" value="HPP"/>
</dbReference>
<keyword evidence="1" id="KW-0812">Transmembrane</keyword>
<name>A0A2S6H958_9GAMM</name>